<dbReference type="Proteomes" id="UP000248423">
    <property type="component" value="Unassembled WGS sequence"/>
</dbReference>
<organism evidence="2 3">
    <name type="scientific">Aspergillus sclerotiicarbonarius (strain CBS 121057 / IBT 28362)</name>
    <dbReference type="NCBI Taxonomy" id="1448318"/>
    <lineage>
        <taxon>Eukaryota</taxon>
        <taxon>Fungi</taxon>
        <taxon>Dikarya</taxon>
        <taxon>Ascomycota</taxon>
        <taxon>Pezizomycotina</taxon>
        <taxon>Eurotiomycetes</taxon>
        <taxon>Eurotiomycetidae</taxon>
        <taxon>Eurotiales</taxon>
        <taxon>Aspergillaceae</taxon>
        <taxon>Aspergillus</taxon>
        <taxon>Aspergillus subgen. Circumdati</taxon>
    </lineage>
</organism>
<sequence length="125" mass="14241">MNIFLFLFLNLLQLVSAARSGTYNAGWAVGDTTWKQTDSVFERETGIAKYRFFQADGWIYKYELDIDVSEVQGPIGGTYAFYDPTGDEYYLTVFFSGVHSISFNTEDPYILQVKVVEGYQIPTLV</sequence>
<keyword evidence="1" id="KW-0732">Signal</keyword>
<protein>
    <submittedName>
        <fullName evidence="2">Uncharacterized protein</fullName>
    </submittedName>
</protein>
<dbReference type="OrthoDB" id="4435532at2759"/>
<evidence type="ECO:0000256" key="1">
    <source>
        <dbReference type="SAM" id="SignalP"/>
    </source>
</evidence>
<reference evidence="2 3" key="1">
    <citation type="submission" date="2018-02" db="EMBL/GenBank/DDBJ databases">
        <title>The genomes of Aspergillus section Nigri reveals drivers in fungal speciation.</title>
        <authorList>
            <consortium name="DOE Joint Genome Institute"/>
            <person name="Vesth T.C."/>
            <person name="Nybo J."/>
            <person name="Theobald S."/>
            <person name="Brandl J."/>
            <person name="Frisvad J.C."/>
            <person name="Nielsen K.F."/>
            <person name="Lyhne E.K."/>
            <person name="Kogle M.E."/>
            <person name="Kuo A."/>
            <person name="Riley R."/>
            <person name="Clum A."/>
            <person name="Nolan M."/>
            <person name="Lipzen A."/>
            <person name="Salamov A."/>
            <person name="Henrissat B."/>
            <person name="Wiebenga A."/>
            <person name="De vries R.P."/>
            <person name="Grigoriev I.V."/>
            <person name="Mortensen U.H."/>
            <person name="Andersen M.R."/>
            <person name="Baker S.E."/>
        </authorList>
    </citation>
    <scope>NUCLEOTIDE SEQUENCE [LARGE SCALE GENOMIC DNA]</scope>
    <source>
        <strain evidence="2 3">CBS 121057</strain>
    </source>
</reference>
<proteinExistence type="predicted"/>
<dbReference type="VEuPathDB" id="FungiDB:BO78DRAFT_420243"/>
<accession>A0A319E5W1</accession>
<dbReference type="AlphaFoldDB" id="A0A319E5W1"/>
<keyword evidence="3" id="KW-1185">Reference proteome</keyword>
<dbReference type="EMBL" id="KZ826365">
    <property type="protein sequence ID" value="PYI04720.1"/>
    <property type="molecule type" value="Genomic_DNA"/>
</dbReference>
<evidence type="ECO:0000313" key="2">
    <source>
        <dbReference type="EMBL" id="PYI04720.1"/>
    </source>
</evidence>
<name>A0A319E5W1_ASPSB</name>
<feature type="chain" id="PRO_5016393813" evidence="1">
    <location>
        <begin position="18"/>
        <end position="125"/>
    </location>
</feature>
<evidence type="ECO:0000313" key="3">
    <source>
        <dbReference type="Proteomes" id="UP000248423"/>
    </source>
</evidence>
<gene>
    <name evidence="2" type="ORF">BO78DRAFT_420243</name>
</gene>
<feature type="signal peptide" evidence="1">
    <location>
        <begin position="1"/>
        <end position="17"/>
    </location>
</feature>